<dbReference type="EC" id="3.6.1.9" evidence="5"/>
<dbReference type="InterPro" id="IPR030390">
    <property type="entry name" value="MeTrfase_TrmA_AS"/>
</dbReference>
<dbReference type="InterPro" id="IPR029063">
    <property type="entry name" value="SAM-dependent_MTases_sf"/>
</dbReference>
<evidence type="ECO:0000256" key="6">
    <source>
        <dbReference type="PROSITE-ProRule" id="PRU01024"/>
    </source>
</evidence>
<proteinExistence type="inferred from homology"/>
<feature type="binding site" evidence="6">
    <location>
        <position position="517"/>
    </location>
    <ligand>
        <name>S-adenosyl-L-methionine</name>
        <dbReference type="ChEBI" id="CHEBI:59789"/>
    </ligand>
</feature>
<dbReference type="GO" id="GO:0008173">
    <property type="term" value="F:RNA methyltransferase activity"/>
    <property type="evidence" value="ECO:0007669"/>
    <property type="project" value="InterPro"/>
</dbReference>
<dbReference type="GO" id="GO:0032259">
    <property type="term" value="P:methylation"/>
    <property type="evidence" value="ECO:0007669"/>
    <property type="project" value="UniProtKB-KW"/>
</dbReference>
<keyword evidence="3 6" id="KW-0949">S-adenosyl-L-methionine</keyword>
<feature type="site" description="Important for substrate specificity" evidence="5">
    <location>
        <position position="14"/>
    </location>
</feature>
<comment type="similarity">
    <text evidence="5">Belongs to the Maf family. YhdE subfamily.</text>
</comment>
<dbReference type="PROSITE" id="PS01230">
    <property type="entry name" value="TRMA_1"/>
    <property type="match status" value="1"/>
</dbReference>
<dbReference type="SUPFAM" id="SSF53335">
    <property type="entry name" value="S-adenosyl-L-methionine-dependent methyltransferases"/>
    <property type="match status" value="1"/>
</dbReference>
<dbReference type="GO" id="GO:0006396">
    <property type="term" value="P:RNA processing"/>
    <property type="evidence" value="ECO:0007669"/>
    <property type="project" value="InterPro"/>
</dbReference>
<dbReference type="Gene3D" id="2.40.50.1070">
    <property type="match status" value="1"/>
</dbReference>
<name>A0A257LUM5_UNCW3</name>
<reference evidence="9" key="1">
    <citation type="submission" date="2017-07" db="EMBL/GenBank/DDBJ databases">
        <title>Novel pathways for hydrocarbon cycling and metabolic interdependencies in hydrothermal sediment communities.</title>
        <authorList>
            <person name="Dombrowski N."/>
            <person name="Seitz K."/>
            <person name="Teske A."/>
            <person name="Baker B."/>
        </authorList>
    </citation>
    <scope>NUCLEOTIDE SEQUENCE [LARGE SCALE GENOMIC DNA]</scope>
</reference>
<comment type="catalytic activity">
    <reaction evidence="5">
        <text>UTP + H2O = UMP + diphosphate + H(+)</text>
        <dbReference type="Rhea" id="RHEA:29395"/>
        <dbReference type="ChEBI" id="CHEBI:15377"/>
        <dbReference type="ChEBI" id="CHEBI:15378"/>
        <dbReference type="ChEBI" id="CHEBI:33019"/>
        <dbReference type="ChEBI" id="CHEBI:46398"/>
        <dbReference type="ChEBI" id="CHEBI:57865"/>
        <dbReference type="EC" id="3.6.1.9"/>
    </reaction>
</comment>
<protein>
    <recommendedName>
        <fullName evidence="5">dTTP/UTP pyrophosphatase</fullName>
        <shortName evidence="5">dTTPase/UTPase</shortName>
        <ecNumber evidence="5">3.6.1.9</ecNumber>
    </recommendedName>
    <alternativeName>
        <fullName evidence="5">Nucleoside triphosphate pyrophosphatase</fullName>
    </alternativeName>
    <alternativeName>
        <fullName evidence="5">Nucleotide pyrophosphatase</fullName>
        <shortName evidence="5">Nucleotide PPase</shortName>
    </alternativeName>
</protein>
<organism evidence="8 9">
    <name type="scientific">candidate division WOR-3 bacterium 4484_18</name>
    <dbReference type="NCBI Taxonomy" id="2020626"/>
    <lineage>
        <taxon>Bacteria</taxon>
        <taxon>Bacteria division WOR-3</taxon>
    </lineage>
</organism>
<dbReference type="Gene3D" id="3.90.950.10">
    <property type="match status" value="1"/>
</dbReference>
<evidence type="ECO:0000256" key="2">
    <source>
        <dbReference type="ARBA" id="ARBA00022679"/>
    </source>
</evidence>
<dbReference type="Pfam" id="PF05958">
    <property type="entry name" value="tRNA_U5-meth_tr"/>
    <property type="match status" value="1"/>
</dbReference>
<dbReference type="GO" id="GO:0005737">
    <property type="term" value="C:cytoplasm"/>
    <property type="evidence" value="ECO:0007669"/>
    <property type="project" value="UniProtKB-SubCell"/>
</dbReference>
<sequence length="625" mass="71946">MGNYKIVLASESPRRIELMRKVLPEVEIISPDVDERIQKDDMSPEELVLSIAEKKAMNIRDKVDRGIIVTADTIVMLGDKIFGKPHTEEEATRMIYELQGREHSVYTGVVIVKIPDNIVRKFVERSVVKIKAMNDDEVTTYIKHAKWQDKAGAYGIQETPDIVEYYHGDYYNIVGLPVDKTVELIHKVRDTHVLKAMDVALPEGRGVAKKDRLVVFVRGMLGGDVGEVHVIRKRRSYSEGVLELLLKPSEHRVSPVCRHFGTCGGCNLQSCDYFEQLRYKEKWVHDNFMKFLHRDPPIHKIEMAPRIWYYRNKMEFTFRPSGDNGLKLGLHRQGSYREVVDIEECPIFSQYIGEVLNFIRGYAKKSGLPAYDPDTHEGFWRYVVVRRSRSNNDMLVNIVTKCEDMDIVSKLADELMARFGFIRGVMWTLAPGMSEAVVAERVELLQGEEYLEEHIGTRKYRFGVFSFVQANLQVTELLYNKLRSYLEPTDVVLDLYTGVGSIAIYIADKVKSVTGVELMADCIRWAEVNVQLNNVRNTMFIQSDVKHILRQYSDMKGVITTVIIDPPRGGTSKKIVERIVRLEPTKILYMSCQPATLVRDLAWFEERGYVTAEVWPFDMPKKRND</sequence>
<dbReference type="InterPro" id="IPR003697">
    <property type="entry name" value="Maf-like"/>
</dbReference>
<dbReference type="InterPro" id="IPR012340">
    <property type="entry name" value="NA-bd_OB-fold"/>
</dbReference>
<gene>
    <name evidence="8" type="ORF">CGW93_02310</name>
</gene>
<dbReference type="CDD" id="cd00555">
    <property type="entry name" value="Maf"/>
    <property type="match status" value="1"/>
</dbReference>
<dbReference type="GO" id="GO:0036221">
    <property type="term" value="F:UTP diphosphatase activity"/>
    <property type="evidence" value="ECO:0007669"/>
    <property type="project" value="RHEA"/>
</dbReference>
<dbReference type="SUPFAM" id="SSF52972">
    <property type="entry name" value="ITPase-like"/>
    <property type="match status" value="1"/>
</dbReference>
<dbReference type="InterPro" id="IPR029001">
    <property type="entry name" value="ITPase-like_fam"/>
</dbReference>
<evidence type="ECO:0000256" key="5">
    <source>
        <dbReference type="HAMAP-Rule" id="MF_00528"/>
    </source>
</evidence>
<comment type="cofactor">
    <cofactor evidence="5">
        <name>a divalent metal cation</name>
        <dbReference type="ChEBI" id="CHEBI:60240"/>
    </cofactor>
</comment>
<feature type="binding site" evidence="6">
    <location>
        <position position="565"/>
    </location>
    <ligand>
        <name>S-adenosyl-L-methionine</name>
        <dbReference type="ChEBI" id="CHEBI:59789"/>
    </ligand>
</feature>
<evidence type="ECO:0000313" key="9">
    <source>
        <dbReference type="Proteomes" id="UP000216312"/>
    </source>
</evidence>
<accession>A0A257LUM5</accession>
<dbReference type="PROSITE" id="PS51687">
    <property type="entry name" value="SAM_MT_RNA_M5U"/>
    <property type="match status" value="1"/>
</dbReference>
<keyword evidence="1 6" id="KW-0489">Methyltransferase</keyword>
<feature type="active site" description="Proton acceptor" evidence="5">
    <location>
        <position position="72"/>
    </location>
</feature>
<keyword evidence="4 5" id="KW-0378">Hydrolase</keyword>
<dbReference type="NCBIfam" id="TIGR00172">
    <property type="entry name" value="maf"/>
    <property type="match status" value="1"/>
</dbReference>
<dbReference type="SUPFAM" id="SSF50249">
    <property type="entry name" value="Nucleic acid-binding proteins"/>
    <property type="match status" value="1"/>
</dbReference>
<evidence type="ECO:0000256" key="3">
    <source>
        <dbReference type="ARBA" id="ARBA00022691"/>
    </source>
</evidence>
<dbReference type="Proteomes" id="UP000216312">
    <property type="component" value="Unassembled WGS sequence"/>
</dbReference>
<evidence type="ECO:0000313" key="8">
    <source>
        <dbReference type="EMBL" id="OYV03130.1"/>
    </source>
</evidence>
<keyword evidence="5" id="KW-0546">Nucleotide metabolism</keyword>
<feature type="binding site" evidence="6">
    <location>
        <position position="469"/>
    </location>
    <ligand>
        <name>S-adenosyl-L-methionine</name>
        <dbReference type="ChEBI" id="CHEBI:59789"/>
    </ligand>
</feature>
<dbReference type="NCBIfam" id="TIGR00479">
    <property type="entry name" value="rumA"/>
    <property type="match status" value="1"/>
</dbReference>
<evidence type="ECO:0000256" key="4">
    <source>
        <dbReference type="ARBA" id="ARBA00022801"/>
    </source>
</evidence>
<dbReference type="GO" id="GO:0009117">
    <property type="term" value="P:nucleotide metabolic process"/>
    <property type="evidence" value="ECO:0007669"/>
    <property type="project" value="UniProtKB-KW"/>
</dbReference>
<comment type="caution">
    <text evidence="8">The sequence shown here is derived from an EMBL/GenBank/DDBJ whole genome shotgun (WGS) entry which is preliminary data.</text>
</comment>
<feature type="active site" evidence="7">
    <location>
        <position position="592"/>
    </location>
</feature>
<dbReference type="EMBL" id="NMUJ01000020">
    <property type="protein sequence ID" value="OYV03130.1"/>
    <property type="molecule type" value="Genomic_DNA"/>
</dbReference>
<comment type="function">
    <text evidence="5">Nucleoside triphosphate pyrophosphatase that hydrolyzes dTTP and UTP. May have a dual role in cell division arrest and in preventing the incorporation of modified nucleotides into cellular nucleic acids.</text>
</comment>
<dbReference type="Gene3D" id="3.40.50.150">
    <property type="entry name" value="Vaccinia Virus protein VP39"/>
    <property type="match status" value="1"/>
</dbReference>
<evidence type="ECO:0000256" key="7">
    <source>
        <dbReference type="PROSITE-ProRule" id="PRU10015"/>
    </source>
</evidence>
<dbReference type="PANTHER" id="PTHR11061:SF30">
    <property type="entry name" value="TRNA (URACIL(54)-C(5))-METHYLTRANSFERASE"/>
    <property type="match status" value="1"/>
</dbReference>
<feature type="active site" description="Nucleophile" evidence="6">
    <location>
        <position position="592"/>
    </location>
</feature>
<comment type="catalytic activity">
    <reaction evidence="5">
        <text>dTTP + H2O = dTMP + diphosphate + H(+)</text>
        <dbReference type="Rhea" id="RHEA:28534"/>
        <dbReference type="ChEBI" id="CHEBI:15377"/>
        <dbReference type="ChEBI" id="CHEBI:15378"/>
        <dbReference type="ChEBI" id="CHEBI:33019"/>
        <dbReference type="ChEBI" id="CHEBI:37568"/>
        <dbReference type="ChEBI" id="CHEBI:63528"/>
        <dbReference type="EC" id="3.6.1.9"/>
    </reaction>
</comment>
<evidence type="ECO:0000256" key="1">
    <source>
        <dbReference type="ARBA" id="ARBA00022603"/>
    </source>
</evidence>
<dbReference type="Gene3D" id="2.40.50.140">
    <property type="entry name" value="Nucleic acid-binding proteins"/>
    <property type="match status" value="1"/>
</dbReference>
<feature type="site" description="Important for substrate specificity" evidence="5">
    <location>
        <position position="157"/>
    </location>
</feature>
<keyword evidence="2 6" id="KW-0808">Transferase</keyword>
<dbReference type="Pfam" id="PF02545">
    <property type="entry name" value="Maf"/>
    <property type="match status" value="1"/>
</dbReference>
<dbReference type="AlphaFoldDB" id="A0A257LUM5"/>
<feature type="site" description="Important for substrate specificity" evidence="5">
    <location>
        <position position="73"/>
    </location>
</feature>
<dbReference type="InterPro" id="IPR010280">
    <property type="entry name" value="U5_MeTrfase_fam"/>
</dbReference>
<dbReference type="GO" id="GO:0036218">
    <property type="term" value="F:dTTP diphosphatase activity"/>
    <property type="evidence" value="ECO:0007669"/>
    <property type="project" value="RHEA"/>
</dbReference>
<dbReference type="CDD" id="cd02440">
    <property type="entry name" value="AdoMet_MTases"/>
    <property type="match status" value="1"/>
</dbReference>
<comment type="similarity">
    <text evidence="6">Belongs to the class I-like SAM-binding methyltransferase superfamily. RNA M5U methyltransferase family.</text>
</comment>
<feature type="binding site" evidence="6">
    <location>
        <position position="496"/>
    </location>
    <ligand>
        <name>S-adenosyl-L-methionine</name>
        <dbReference type="ChEBI" id="CHEBI:59789"/>
    </ligand>
</feature>
<comment type="subcellular location">
    <subcellularLocation>
        <location evidence="5">Cytoplasm</location>
    </subcellularLocation>
</comment>
<dbReference type="HAMAP" id="MF_00528">
    <property type="entry name" value="Maf"/>
    <property type="match status" value="1"/>
</dbReference>
<comment type="caution">
    <text evidence="5">Lacks conserved residue(s) required for the propagation of feature annotation.</text>
</comment>
<keyword evidence="5" id="KW-0963">Cytoplasm</keyword>
<dbReference type="PANTHER" id="PTHR11061">
    <property type="entry name" value="RNA M5U METHYLTRANSFERASE"/>
    <property type="match status" value="1"/>
</dbReference>